<gene>
    <name evidence="2" type="ORF">RI129_009625</name>
</gene>
<dbReference type="PANTHER" id="PTHR45913:SF22">
    <property type="entry name" value="SCAN BOX DOMAIN-CONTAINING PROTEIN"/>
    <property type="match status" value="1"/>
</dbReference>
<dbReference type="InterPro" id="IPR012337">
    <property type="entry name" value="RNaseH-like_sf"/>
</dbReference>
<evidence type="ECO:0000313" key="2">
    <source>
        <dbReference type="EMBL" id="KAK5641078.1"/>
    </source>
</evidence>
<proteinExistence type="predicted"/>
<dbReference type="SUPFAM" id="SSF53098">
    <property type="entry name" value="Ribonuclease H-like"/>
    <property type="match status" value="1"/>
</dbReference>
<dbReference type="EMBL" id="JAVRBK010000007">
    <property type="protein sequence ID" value="KAK5641078.1"/>
    <property type="molecule type" value="Genomic_DNA"/>
</dbReference>
<protein>
    <submittedName>
        <fullName evidence="2">Uncharacterized protein</fullName>
    </submittedName>
</protein>
<name>A0AAN7ZJ45_9COLE</name>
<dbReference type="AlphaFoldDB" id="A0AAN7ZJ45"/>
<evidence type="ECO:0000256" key="1">
    <source>
        <dbReference type="SAM" id="MobiDB-lite"/>
    </source>
</evidence>
<sequence length="521" mass="59009">MPPKRKYDNSYIKFGFTSIESNGEIKPQCVICATVLANDALKPAKLKRHLQTVHPNFSERPPHFFQGKLENLKKMKLGPSVASFEISKLIAQSKKPHTIGETLVKPCLIKAIPIPLSNNTVKARIELMSNDIEEQLVSKIKISPFFALQCDESTDISNCCQNWQTTSKGIDVMNIITEYFQNYDIMWEKLAGFCTDGAPAMLGSRSGLATLIKQRNPSALTSHCILHRQALASKTLPKCLNNTMQLAIRVVNFIKATVLFHTEVRWLSKGNMLERLYELRGEVELFLGEKKIKDILEHFDCEPKLNFELNWINKILHGKYPTVLKSSEINKDMSIRWLKDGFLHSETEGFICAIQDGVIATNNYKRHIMNLEVSDKCRKCLSQNETIEHIIAGCSNLAPIDYLYRHNQVCKILHQQIAKNLKLINSIKPYYKYIPEPILETDSYILYWDRIIITDREVKCLVCNLAMSRPGSDPLEQGPDPLEQESDPLEQGSDPMNGSVLSVTGSSDQAPVQTDQALDLT</sequence>
<keyword evidence="3" id="KW-1185">Reference proteome</keyword>
<organism evidence="2 3">
    <name type="scientific">Pyrocoelia pectoralis</name>
    <dbReference type="NCBI Taxonomy" id="417401"/>
    <lineage>
        <taxon>Eukaryota</taxon>
        <taxon>Metazoa</taxon>
        <taxon>Ecdysozoa</taxon>
        <taxon>Arthropoda</taxon>
        <taxon>Hexapoda</taxon>
        <taxon>Insecta</taxon>
        <taxon>Pterygota</taxon>
        <taxon>Neoptera</taxon>
        <taxon>Endopterygota</taxon>
        <taxon>Coleoptera</taxon>
        <taxon>Polyphaga</taxon>
        <taxon>Elateriformia</taxon>
        <taxon>Elateroidea</taxon>
        <taxon>Lampyridae</taxon>
        <taxon>Lampyrinae</taxon>
        <taxon>Pyrocoelia</taxon>
    </lineage>
</organism>
<reference evidence="2 3" key="1">
    <citation type="journal article" date="2024" name="Insects">
        <title>An Improved Chromosome-Level Genome Assembly of the Firefly Pyrocoelia pectoralis.</title>
        <authorList>
            <person name="Fu X."/>
            <person name="Meyer-Rochow V.B."/>
            <person name="Ballantyne L."/>
            <person name="Zhu X."/>
        </authorList>
    </citation>
    <scope>NUCLEOTIDE SEQUENCE [LARGE SCALE GENOMIC DNA]</scope>
    <source>
        <strain evidence="2">XCY_ONT2</strain>
    </source>
</reference>
<dbReference type="Proteomes" id="UP001329430">
    <property type="component" value="Chromosome 7"/>
</dbReference>
<feature type="compositionally biased region" description="Polar residues" evidence="1">
    <location>
        <begin position="494"/>
        <end position="521"/>
    </location>
</feature>
<accession>A0AAN7ZJ45</accession>
<dbReference type="PANTHER" id="PTHR45913">
    <property type="entry name" value="EPM2A-INTERACTING PROTEIN 1"/>
    <property type="match status" value="1"/>
</dbReference>
<comment type="caution">
    <text evidence="2">The sequence shown here is derived from an EMBL/GenBank/DDBJ whole genome shotgun (WGS) entry which is preliminary data.</text>
</comment>
<feature type="region of interest" description="Disordered" evidence="1">
    <location>
        <begin position="472"/>
        <end position="521"/>
    </location>
</feature>
<evidence type="ECO:0000313" key="3">
    <source>
        <dbReference type="Proteomes" id="UP001329430"/>
    </source>
</evidence>